<organism evidence="1 2">
    <name type="scientific">Paraburkholderia guartelaensis</name>
    <dbReference type="NCBI Taxonomy" id="2546446"/>
    <lineage>
        <taxon>Bacteria</taxon>
        <taxon>Pseudomonadati</taxon>
        <taxon>Pseudomonadota</taxon>
        <taxon>Betaproteobacteria</taxon>
        <taxon>Burkholderiales</taxon>
        <taxon>Burkholderiaceae</taxon>
        <taxon>Paraburkholderia</taxon>
    </lineage>
</organism>
<dbReference type="OrthoDB" id="10007197at2"/>
<dbReference type="Proteomes" id="UP000295606">
    <property type="component" value="Unassembled WGS sequence"/>
</dbReference>
<reference evidence="1 2" key="1">
    <citation type="submission" date="2019-03" db="EMBL/GenBank/DDBJ databases">
        <title>Paraburkholderia sp. isolated from native Mimosa gymnas in Guartela State Park, Brazil.</title>
        <authorList>
            <person name="Paulitsch F."/>
            <person name="Hungria M."/>
            <person name="Delamuta J.R.M."/>
            <person name="Ribeiro R.A."/>
            <person name="Dall'Agnol R."/>
            <person name="Silva J.S.B."/>
        </authorList>
    </citation>
    <scope>NUCLEOTIDE SEQUENCE [LARGE SCALE GENOMIC DNA]</scope>
    <source>
        <strain evidence="1 2">CNPSo 3008</strain>
    </source>
</reference>
<dbReference type="AlphaFoldDB" id="A0A4R5L4D2"/>
<evidence type="ECO:0000313" key="1">
    <source>
        <dbReference type="EMBL" id="TDG02608.1"/>
    </source>
</evidence>
<accession>A0A4R5L4D2</accession>
<proteinExistence type="predicted"/>
<gene>
    <name evidence="1" type="ORF">E1N52_38875</name>
</gene>
<dbReference type="EMBL" id="SMOD01000057">
    <property type="protein sequence ID" value="TDG02608.1"/>
    <property type="molecule type" value="Genomic_DNA"/>
</dbReference>
<comment type="caution">
    <text evidence="1">The sequence shown here is derived from an EMBL/GenBank/DDBJ whole genome shotgun (WGS) entry which is preliminary data.</text>
</comment>
<name>A0A4R5L4D2_9BURK</name>
<sequence>MVSANRQKIIVRQAPAMATGMFSIVVLLVGDVDSSRTVVLPARSSTVFRHRISAVLQGNDGSGQRGRKRGINATANARFVLRLHAWAGSNQFRGGQAKRLRFVNDQPENRSMSRRGRTGHRTHVLACPSLH</sequence>
<evidence type="ECO:0000313" key="2">
    <source>
        <dbReference type="Proteomes" id="UP000295606"/>
    </source>
</evidence>
<protein>
    <submittedName>
        <fullName evidence="1">Uncharacterized protein</fullName>
    </submittedName>
</protein>